<dbReference type="OrthoDB" id="9807426at2"/>
<proteinExistence type="predicted"/>
<reference evidence="2 3" key="1">
    <citation type="submission" date="2014-07" db="EMBL/GenBank/DDBJ databases">
        <authorList>
            <person name="Lee K."/>
            <person name="Lim J.Y."/>
            <person name="Hwang I."/>
        </authorList>
    </citation>
    <scope>NUCLEOTIDE SEQUENCE [LARGE SCALE GENOMIC DNA]</scope>
    <source>
        <strain evidence="2 3">KL28</strain>
    </source>
</reference>
<dbReference type="HOGENOM" id="CLU_105788_0_0_6"/>
<name>A0A077FEV5_9PSED</name>
<dbReference type="Proteomes" id="UP000028931">
    <property type="component" value="Chromosome"/>
</dbReference>
<evidence type="ECO:0000313" key="2">
    <source>
        <dbReference type="EMBL" id="AIL61721.1"/>
    </source>
</evidence>
<evidence type="ECO:0000313" key="3">
    <source>
        <dbReference type="Proteomes" id="UP000028931"/>
    </source>
</evidence>
<dbReference type="SUPFAM" id="SSF55729">
    <property type="entry name" value="Acyl-CoA N-acyltransferases (Nat)"/>
    <property type="match status" value="1"/>
</dbReference>
<dbReference type="Gene3D" id="3.40.630.30">
    <property type="match status" value="1"/>
</dbReference>
<dbReference type="GO" id="GO:0016747">
    <property type="term" value="F:acyltransferase activity, transferring groups other than amino-acyl groups"/>
    <property type="evidence" value="ECO:0007669"/>
    <property type="project" value="InterPro"/>
</dbReference>
<dbReference type="EMBL" id="CP009048">
    <property type="protein sequence ID" value="AIL61721.1"/>
    <property type="molecule type" value="Genomic_DNA"/>
</dbReference>
<dbReference type="InterPro" id="IPR016181">
    <property type="entry name" value="Acyl_CoA_acyltransferase"/>
</dbReference>
<dbReference type="Pfam" id="PF00583">
    <property type="entry name" value="Acetyltransf_1"/>
    <property type="match status" value="1"/>
</dbReference>
<dbReference type="KEGG" id="palk:PSAKL28_25170"/>
<accession>A0A077FEV5</accession>
<evidence type="ECO:0000259" key="1">
    <source>
        <dbReference type="PROSITE" id="PS51186"/>
    </source>
</evidence>
<dbReference type="CDD" id="cd04301">
    <property type="entry name" value="NAT_SF"/>
    <property type="match status" value="1"/>
</dbReference>
<dbReference type="RefSeq" id="WP_038610841.1">
    <property type="nucleotide sequence ID" value="NZ_CP009048.1"/>
</dbReference>
<sequence length="182" mass="20690">MNMQPSDDVFASEHWVEHLSDGTAVLIRPLRAQDHERDKRFMGALNYEVRRFRFLAGFSGGVPNMAVQLMDVDYRQRMAYVALTHKSGQLCQIGVSRYAAIPGSSNCECAVAVCEHWQRKGLGRLLMGHLIDAARRNGYQHMVSRDLSNNYAMHRMVKALGFTSRYIGGDVTELFHELDLQK</sequence>
<dbReference type="PROSITE" id="PS51186">
    <property type="entry name" value="GNAT"/>
    <property type="match status" value="1"/>
</dbReference>
<dbReference type="eggNOG" id="COG1247">
    <property type="taxonomic scope" value="Bacteria"/>
</dbReference>
<feature type="domain" description="N-acetyltransferase" evidence="1">
    <location>
        <begin position="25"/>
        <end position="181"/>
    </location>
</feature>
<organism evidence="2 3">
    <name type="scientific">Pseudomonas alkylphenolica</name>
    <dbReference type="NCBI Taxonomy" id="237609"/>
    <lineage>
        <taxon>Bacteria</taxon>
        <taxon>Pseudomonadati</taxon>
        <taxon>Pseudomonadota</taxon>
        <taxon>Gammaproteobacteria</taxon>
        <taxon>Pseudomonadales</taxon>
        <taxon>Pseudomonadaceae</taxon>
        <taxon>Pseudomonas</taxon>
    </lineage>
</organism>
<keyword evidence="2" id="KW-0808">Transferase</keyword>
<gene>
    <name evidence="2" type="ORF">PSAKL28_25170</name>
</gene>
<dbReference type="AlphaFoldDB" id="A0A077FEV5"/>
<protein>
    <submittedName>
        <fullName evidence="2">GCN5-like N-acetyltransferase</fullName>
    </submittedName>
</protein>
<dbReference type="InterPro" id="IPR000182">
    <property type="entry name" value="GNAT_dom"/>
</dbReference>